<dbReference type="SUPFAM" id="SSF53756">
    <property type="entry name" value="UDP-Glycosyltransferase/glycogen phosphorylase"/>
    <property type="match status" value="1"/>
</dbReference>
<gene>
    <name evidence="9" type="ORF">GSY69_03460</name>
</gene>
<evidence type="ECO:0000313" key="9">
    <source>
        <dbReference type="EMBL" id="MYM19054.1"/>
    </source>
</evidence>
<keyword evidence="5" id="KW-0777">Teichoic acid biosynthesis</keyword>
<dbReference type="GO" id="GO:0019350">
    <property type="term" value="P:teichoic acid biosynthetic process"/>
    <property type="evidence" value="ECO:0007669"/>
    <property type="project" value="UniProtKB-KW"/>
</dbReference>
<dbReference type="AlphaFoldDB" id="A0A6N9H610"/>
<dbReference type="InterPro" id="IPR043148">
    <property type="entry name" value="TagF_C"/>
</dbReference>
<dbReference type="CDD" id="cd00761">
    <property type="entry name" value="Glyco_tranf_GTA_type"/>
    <property type="match status" value="1"/>
</dbReference>
<dbReference type="Pfam" id="PF04464">
    <property type="entry name" value="Glyphos_transf"/>
    <property type="match status" value="1"/>
</dbReference>
<sequence length="951" mass="105923">MSSIERPRPERGAIIPAADGEPLVSVIIAVYNDESHVAAAIGSVLTQTLSAVEVLVVDDGSSDASFAVAQQLAARDRRVTAIALPKNTGSAGAPRNLGIQRARGRYVMFLDSDDALERHACANVVRAGDRDGSDLIMGRTERFDTARQKTTGWYSRLFGEARTLASIEEDPELIRDTSVAKACRTEFLRANDLRYPEDIHYEDLVFAAAVQIAAKGITVIPEVIYTWNTYPTAMRKSITHQRDTLHNVRSRVAAVQRVLDIIRAHDAPAFLREAYIKIIVHDTRLFINDIADSDDDDFARQVLAELQPLIRLVPAEVTAELDYQQRFGAAAILSGQPNLVRHAARMLRHETDLAGVVEVSGHILLWEHEALSTSPAPTLALNLATAQLAEVAVPWPNARFAHRIESLHRATDGHSLTIVGTTDDPLRALVAAPDLSWTLRVVERTGLRRSWTAPINAQWDSAHARYEWNTTLSLPGDADFLSLPRLTLRVDLRSDEVVNTSGIFITKKIKLAQKRIGFSSRLSRVFNAKYRPYKTVANTLALRPAKVRSQRARLRALLAPVTSTARAAHAAKALPLKDLNGSFAAAAYRLFRSLPLKKTQVFAEAQMGRSHGDSPGAIAAALERRARHTVLWSVDQSANSSWAGGRSNTVIRGSLAYLWALARSAYLIDNQTLPAVFRKRPQQTYVQTWHGIPLKKMGLDQPEYAYASPQKAADLTRRTAYWDYLTVPSEYFERVFVPAFDVKATLLPHGTPRNDVLARTDVAATAAAKAVLGLDTTRRTVLYAPTFRDTERGRIEIPLDLDAWVETMSEDTQLLLRCHYLNRISVPARIRPHVVDVSSMPDATLPMQAADLLVTDYSSIMFDYLALDRPQVLYAYDLERYEKSVRGTYFSLREHAPGPLVFEQQHLQEKVRSCMDSDSYRRQRHAFRDTFAGKEPGDASERTVDTVWGAR</sequence>
<comment type="caution">
    <text evidence="9">The sequence shown here is derived from an EMBL/GenBank/DDBJ whole genome shotgun (WGS) entry which is preliminary data.</text>
</comment>
<reference evidence="9 10" key="1">
    <citation type="submission" date="2020-01" db="EMBL/GenBank/DDBJ databases">
        <authorList>
            <person name="Deng T."/>
        </authorList>
    </citation>
    <scope>NUCLEOTIDE SEQUENCE [LARGE SCALE GENOMIC DNA]</scope>
    <source>
        <strain evidence="9 10">5221</strain>
    </source>
</reference>
<dbReference type="InterPro" id="IPR007554">
    <property type="entry name" value="Glycerophosphate_synth"/>
</dbReference>
<evidence type="ECO:0000256" key="3">
    <source>
        <dbReference type="ARBA" id="ARBA00022475"/>
    </source>
</evidence>
<dbReference type="PANTHER" id="PTHR37316">
    <property type="entry name" value="TEICHOIC ACID GLYCEROL-PHOSPHATE PRIMASE"/>
    <property type="match status" value="1"/>
</dbReference>
<comment type="subcellular location">
    <subcellularLocation>
        <location evidence="1">Cell membrane</location>
        <topology evidence="1">Peripheral membrane protein</topology>
    </subcellularLocation>
</comment>
<proteinExistence type="inferred from homology"/>
<evidence type="ECO:0000259" key="8">
    <source>
        <dbReference type="Pfam" id="PF00535"/>
    </source>
</evidence>
<keyword evidence="6" id="KW-0472">Membrane</keyword>
<evidence type="ECO:0000256" key="1">
    <source>
        <dbReference type="ARBA" id="ARBA00004202"/>
    </source>
</evidence>
<feature type="region of interest" description="Disordered" evidence="7">
    <location>
        <begin position="932"/>
        <end position="951"/>
    </location>
</feature>
<evidence type="ECO:0000256" key="7">
    <source>
        <dbReference type="SAM" id="MobiDB-lite"/>
    </source>
</evidence>
<dbReference type="InterPro" id="IPR043149">
    <property type="entry name" value="TagF_N"/>
</dbReference>
<dbReference type="SUPFAM" id="SSF53448">
    <property type="entry name" value="Nucleotide-diphospho-sugar transferases"/>
    <property type="match status" value="1"/>
</dbReference>
<dbReference type="PANTHER" id="PTHR37316:SF3">
    <property type="entry name" value="TEICHOIC ACID GLYCEROL-PHOSPHATE TRANSFERASE"/>
    <property type="match status" value="1"/>
</dbReference>
<evidence type="ECO:0000256" key="4">
    <source>
        <dbReference type="ARBA" id="ARBA00022679"/>
    </source>
</evidence>
<dbReference type="RefSeq" id="WP_160952492.1">
    <property type="nucleotide sequence ID" value="NZ_WWEQ01000009.1"/>
</dbReference>
<protein>
    <submittedName>
        <fullName evidence="9">Glycosyltransferase</fullName>
    </submittedName>
</protein>
<dbReference type="Gene3D" id="3.40.50.12580">
    <property type="match status" value="1"/>
</dbReference>
<dbReference type="GO" id="GO:0047355">
    <property type="term" value="F:CDP-glycerol glycerophosphotransferase activity"/>
    <property type="evidence" value="ECO:0007669"/>
    <property type="project" value="InterPro"/>
</dbReference>
<dbReference type="InterPro" id="IPR051612">
    <property type="entry name" value="Teichoic_Acid_Biosynth"/>
</dbReference>
<evidence type="ECO:0000256" key="6">
    <source>
        <dbReference type="ARBA" id="ARBA00023136"/>
    </source>
</evidence>
<keyword evidence="4 9" id="KW-0808">Transferase</keyword>
<name>A0A6N9H610_9MICO</name>
<organism evidence="9 10">
    <name type="scientific">Brevibacterium rongguiense</name>
    <dbReference type="NCBI Taxonomy" id="2695267"/>
    <lineage>
        <taxon>Bacteria</taxon>
        <taxon>Bacillati</taxon>
        <taxon>Actinomycetota</taxon>
        <taxon>Actinomycetes</taxon>
        <taxon>Micrococcales</taxon>
        <taxon>Brevibacteriaceae</taxon>
        <taxon>Brevibacterium</taxon>
    </lineage>
</organism>
<dbReference type="GO" id="GO:0005886">
    <property type="term" value="C:plasma membrane"/>
    <property type="evidence" value="ECO:0007669"/>
    <property type="project" value="UniProtKB-SubCell"/>
</dbReference>
<dbReference type="Pfam" id="PF00535">
    <property type="entry name" value="Glycos_transf_2"/>
    <property type="match status" value="1"/>
</dbReference>
<comment type="similarity">
    <text evidence="2">Belongs to the CDP-glycerol glycerophosphotransferase family.</text>
</comment>
<keyword evidence="10" id="KW-1185">Reference proteome</keyword>
<evidence type="ECO:0000256" key="2">
    <source>
        <dbReference type="ARBA" id="ARBA00010488"/>
    </source>
</evidence>
<dbReference type="InterPro" id="IPR001173">
    <property type="entry name" value="Glyco_trans_2-like"/>
</dbReference>
<evidence type="ECO:0000313" key="10">
    <source>
        <dbReference type="Proteomes" id="UP000469215"/>
    </source>
</evidence>
<dbReference type="Gene3D" id="3.40.50.11820">
    <property type="match status" value="1"/>
</dbReference>
<feature type="domain" description="Glycosyltransferase 2-like" evidence="8">
    <location>
        <begin position="25"/>
        <end position="149"/>
    </location>
</feature>
<dbReference type="Gene3D" id="3.90.550.10">
    <property type="entry name" value="Spore Coat Polysaccharide Biosynthesis Protein SpsA, Chain A"/>
    <property type="match status" value="1"/>
</dbReference>
<keyword evidence="3" id="KW-1003">Cell membrane</keyword>
<evidence type="ECO:0000256" key="5">
    <source>
        <dbReference type="ARBA" id="ARBA00022944"/>
    </source>
</evidence>
<accession>A0A6N9H610</accession>
<dbReference type="Proteomes" id="UP000469215">
    <property type="component" value="Unassembled WGS sequence"/>
</dbReference>
<dbReference type="EMBL" id="WWEQ01000009">
    <property type="protein sequence ID" value="MYM19054.1"/>
    <property type="molecule type" value="Genomic_DNA"/>
</dbReference>
<feature type="compositionally biased region" description="Basic and acidic residues" evidence="7">
    <location>
        <begin position="932"/>
        <end position="944"/>
    </location>
</feature>
<dbReference type="InterPro" id="IPR029044">
    <property type="entry name" value="Nucleotide-diphossugar_trans"/>
</dbReference>